<dbReference type="EMBL" id="OZ034821">
    <property type="protein sequence ID" value="CAL1405548.1"/>
    <property type="molecule type" value="Genomic_DNA"/>
</dbReference>
<protein>
    <submittedName>
        <fullName evidence="1">Uncharacterized protein</fullName>
    </submittedName>
</protein>
<gene>
    <name evidence="1" type="ORF">LTRI10_LOCUS45328</name>
</gene>
<sequence>MRSGHMIRLPSWKPNQKKDLISSRLTTSKKSSSDTSFRLEEIDLLFGFLGAGGQLRIVGILNFADFGV</sequence>
<keyword evidence="2" id="KW-1185">Reference proteome</keyword>
<evidence type="ECO:0000313" key="1">
    <source>
        <dbReference type="EMBL" id="CAL1405548.1"/>
    </source>
</evidence>
<organism evidence="1 2">
    <name type="scientific">Linum trigynum</name>
    <dbReference type="NCBI Taxonomy" id="586398"/>
    <lineage>
        <taxon>Eukaryota</taxon>
        <taxon>Viridiplantae</taxon>
        <taxon>Streptophyta</taxon>
        <taxon>Embryophyta</taxon>
        <taxon>Tracheophyta</taxon>
        <taxon>Spermatophyta</taxon>
        <taxon>Magnoliopsida</taxon>
        <taxon>eudicotyledons</taxon>
        <taxon>Gunneridae</taxon>
        <taxon>Pentapetalae</taxon>
        <taxon>rosids</taxon>
        <taxon>fabids</taxon>
        <taxon>Malpighiales</taxon>
        <taxon>Linaceae</taxon>
        <taxon>Linum</taxon>
    </lineage>
</organism>
<dbReference type="Proteomes" id="UP001497516">
    <property type="component" value="Chromosome 8"/>
</dbReference>
<name>A0AAV2G718_9ROSI</name>
<dbReference type="AlphaFoldDB" id="A0AAV2G718"/>
<accession>A0AAV2G718</accession>
<proteinExistence type="predicted"/>
<evidence type="ECO:0000313" key="2">
    <source>
        <dbReference type="Proteomes" id="UP001497516"/>
    </source>
</evidence>
<reference evidence="1 2" key="1">
    <citation type="submission" date="2024-04" db="EMBL/GenBank/DDBJ databases">
        <authorList>
            <person name="Fracassetti M."/>
        </authorList>
    </citation>
    <scope>NUCLEOTIDE SEQUENCE [LARGE SCALE GENOMIC DNA]</scope>
</reference>